<sequence>MEVDQCACAAAGAAMAAAGGGGAVLRRSNSAPMISNISDSSPVFQPTSLRCRRSSASVNLSCPSSSFPLSPFRTFSSRIDQIRQEESMDVMNREAAHERGIHTAMQMSCSREDGFALCDQMVTAEQEDQTLTLQREDIFPLSPSPSPTRIGKQYFSSSQPILIPKGGITPNSSPSPTRRIASRRSVSPSVAIRPSALGPLKRKGDMEVDSPPKKLFVSGVPGIGNAETPLLTPLLSHRLECVNSSPPQTVPPSGPYVTASPSAAEIGFTSPFASVAHPPGM</sequence>
<evidence type="ECO:0000313" key="4">
    <source>
        <dbReference type="Proteomes" id="UP000287033"/>
    </source>
</evidence>
<evidence type="ECO:0000256" key="2">
    <source>
        <dbReference type="SAM" id="MobiDB-lite"/>
    </source>
</evidence>
<dbReference type="AlphaFoldDB" id="A0A401RJ68"/>
<dbReference type="PANTHER" id="PTHR22227">
    <property type="entry name" value="FAMILY WITH SEQUENCE SIMILARITY 122B ISOFORM X1"/>
    <property type="match status" value="1"/>
</dbReference>
<comment type="similarity">
    <text evidence="1">Belongs to the FAM122 family.</text>
</comment>
<feature type="region of interest" description="Disordered" evidence="2">
    <location>
        <begin position="161"/>
        <end position="188"/>
    </location>
</feature>
<proteinExistence type="inferred from homology"/>
<evidence type="ECO:0000256" key="1">
    <source>
        <dbReference type="ARBA" id="ARBA00006725"/>
    </source>
</evidence>
<accession>A0A401RJ68</accession>
<reference evidence="3 4" key="1">
    <citation type="journal article" date="2018" name="Nat. Ecol. Evol.">
        <title>Shark genomes provide insights into elasmobranch evolution and the origin of vertebrates.</title>
        <authorList>
            <person name="Hara Y"/>
            <person name="Yamaguchi K"/>
            <person name="Onimaru K"/>
            <person name="Kadota M"/>
            <person name="Koyanagi M"/>
            <person name="Keeley SD"/>
            <person name="Tatsumi K"/>
            <person name="Tanaka K"/>
            <person name="Motone F"/>
            <person name="Kageyama Y"/>
            <person name="Nozu R"/>
            <person name="Adachi N"/>
            <person name="Nishimura O"/>
            <person name="Nakagawa R"/>
            <person name="Tanegashima C"/>
            <person name="Kiyatake I"/>
            <person name="Matsumoto R"/>
            <person name="Murakumo K"/>
            <person name="Nishida K"/>
            <person name="Terakita A"/>
            <person name="Kuratani S"/>
            <person name="Sato K"/>
            <person name="Hyodo S Kuraku.S."/>
        </authorList>
    </citation>
    <scope>NUCLEOTIDE SEQUENCE [LARGE SCALE GENOMIC DNA]</scope>
</reference>
<dbReference type="InterPro" id="IPR026716">
    <property type="entry name" value="PBIR1/2/3"/>
</dbReference>
<dbReference type="Proteomes" id="UP000287033">
    <property type="component" value="Unassembled WGS sequence"/>
</dbReference>
<dbReference type="EMBL" id="BEZZ01001387">
    <property type="protein sequence ID" value="GCC18174.1"/>
    <property type="molecule type" value="Genomic_DNA"/>
</dbReference>
<name>A0A401RJ68_CHIPU</name>
<comment type="caution">
    <text evidence="3">The sequence shown here is derived from an EMBL/GenBank/DDBJ whole genome shotgun (WGS) entry which is preliminary data.</text>
</comment>
<dbReference type="GO" id="GO:0004865">
    <property type="term" value="F:protein serine/threonine phosphatase inhibitor activity"/>
    <property type="evidence" value="ECO:0007669"/>
    <property type="project" value="InterPro"/>
</dbReference>
<dbReference type="OrthoDB" id="10036177at2759"/>
<protein>
    <submittedName>
        <fullName evidence="3">Uncharacterized protein</fullName>
    </submittedName>
</protein>
<dbReference type="PANTHER" id="PTHR22227:SF6">
    <property type="entry name" value="FAMILY WITH SEQUENCE SIMILARITY 122B ISOFORM X1"/>
    <property type="match status" value="1"/>
</dbReference>
<evidence type="ECO:0000313" key="3">
    <source>
        <dbReference type="EMBL" id="GCC18174.1"/>
    </source>
</evidence>
<keyword evidence="4" id="KW-1185">Reference proteome</keyword>
<organism evidence="3 4">
    <name type="scientific">Chiloscyllium punctatum</name>
    <name type="common">Brownbanded bambooshark</name>
    <name type="synonym">Hemiscyllium punctatum</name>
    <dbReference type="NCBI Taxonomy" id="137246"/>
    <lineage>
        <taxon>Eukaryota</taxon>
        <taxon>Metazoa</taxon>
        <taxon>Chordata</taxon>
        <taxon>Craniata</taxon>
        <taxon>Vertebrata</taxon>
        <taxon>Chondrichthyes</taxon>
        <taxon>Elasmobranchii</taxon>
        <taxon>Galeomorphii</taxon>
        <taxon>Galeoidea</taxon>
        <taxon>Orectolobiformes</taxon>
        <taxon>Hemiscylliidae</taxon>
        <taxon>Chiloscyllium</taxon>
    </lineage>
</organism>
<gene>
    <name evidence="3" type="ORF">chiPu_0017834</name>
</gene>